<dbReference type="InterPro" id="IPR029068">
    <property type="entry name" value="Glyas_Bleomycin-R_OHBP_Dase"/>
</dbReference>
<evidence type="ECO:0000313" key="3">
    <source>
        <dbReference type="Proteomes" id="UP000761411"/>
    </source>
</evidence>
<dbReference type="RefSeq" id="WP_213371823.1">
    <property type="nucleotide sequence ID" value="NZ_QTKX01000003.1"/>
</dbReference>
<feature type="domain" description="VOC" evidence="1">
    <location>
        <begin position="10"/>
        <end position="134"/>
    </location>
</feature>
<dbReference type="PROSITE" id="PS51819">
    <property type="entry name" value="VOC"/>
    <property type="match status" value="1"/>
</dbReference>
<dbReference type="Pfam" id="PF22658">
    <property type="entry name" value="YycE-like_N"/>
    <property type="match status" value="1"/>
</dbReference>
<dbReference type="InterPro" id="IPR058997">
    <property type="entry name" value="YycE-like_C"/>
</dbReference>
<dbReference type="InterPro" id="IPR058998">
    <property type="entry name" value="YycE-like_N"/>
</dbReference>
<dbReference type="AlphaFoldDB" id="A0A944GY15"/>
<reference evidence="2 3" key="1">
    <citation type="journal article" date="2021" name="Microorganisms">
        <title>Bacterial Dimethylsulfoniopropionate Biosynthesis in the East China Sea.</title>
        <authorList>
            <person name="Liu J."/>
            <person name="Zhang Y."/>
            <person name="Liu J."/>
            <person name="Zhong H."/>
            <person name="Williams B.T."/>
            <person name="Zheng Y."/>
            <person name="Curson A.R.J."/>
            <person name="Sun C."/>
            <person name="Sun H."/>
            <person name="Song D."/>
            <person name="Wagner Mackenzie B."/>
            <person name="Bermejo Martinez A."/>
            <person name="Todd J.D."/>
            <person name="Zhang X.H."/>
        </authorList>
    </citation>
    <scope>NUCLEOTIDE SEQUENCE [LARGE SCALE GENOMIC DNA]</scope>
    <source>
        <strain evidence="2 3">ESS08</strain>
    </source>
</reference>
<sequence length="140" mass="15890">MKKIWSDKMPAVQFRIARPTDQLEKVVEFYRDGLGLEVVGSFEKHDGYDGVMLGLPDFSYHLEFTQHVEGSPCPAPTEDNLLVFYIPDHEVRDTIALRLHNMGYPEVEPENPYWKNAGVTIADPDGWRIVLQNSSGLGNN</sequence>
<dbReference type="InterPro" id="IPR037523">
    <property type="entry name" value="VOC_core"/>
</dbReference>
<accession>A0A944GY15</accession>
<organism evidence="2 3">
    <name type="scientific">Mesobacillus boroniphilus</name>
    <dbReference type="NCBI Taxonomy" id="308892"/>
    <lineage>
        <taxon>Bacteria</taxon>
        <taxon>Bacillati</taxon>
        <taxon>Bacillota</taxon>
        <taxon>Bacilli</taxon>
        <taxon>Bacillales</taxon>
        <taxon>Bacillaceae</taxon>
        <taxon>Mesobacillus</taxon>
    </lineage>
</organism>
<protein>
    <submittedName>
        <fullName evidence="2">VOC family protein</fullName>
    </submittedName>
</protein>
<evidence type="ECO:0000313" key="2">
    <source>
        <dbReference type="EMBL" id="MBS8266482.1"/>
    </source>
</evidence>
<dbReference type="Proteomes" id="UP000761411">
    <property type="component" value="Unassembled WGS sequence"/>
</dbReference>
<dbReference type="EMBL" id="QTKX01000003">
    <property type="protein sequence ID" value="MBS8266482.1"/>
    <property type="molecule type" value="Genomic_DNA"/>
</dbReference>
<keyword evidence="3" id="KW-1185">Reference proteome</keyword>
<evidence type="ECO:0000259" key="1">
    <source>
        <dbReference type="PROSITE" id="PS51819"/>
    </source>
</evidence>
<dbReference type="SUPFAM" id="SSF54593">
    <property type="entry name" value="Glyoxalase/Bleomycin resistance protein/Dihydroxybiphenyl dioxygenase"/>
    <property type="match status" value="1"/>
</dbReference>
<comment type="caution">
    <text evidence="2">The sequence shown here is derived from an EMBL/GenBank/DDBJ whole genome shotgun (WGS) entry which is preliminary data.</text>
</comment>
<proteinExistence type="predicted"/>
<gene>
    <name evidence="2" type="ORF">DYI25_18840</name>
</gene>
<dbReference type="Gene3D" id="3.10.180.10">
    <property type="entry name" value="2,3-Dihydroxybiphenyl 1,2-Dioxygenase, domain 1"/>
    <property type="match status" value="1"/>
</dbReference>
<dbReference type="CDD" id="cd06587">
    <property type="entry name" value="VOC"/>
    <property type="match status" value="1"/>
</dbReference>
<dbReference type="Pfam" id="PF22659">
    <property type="entry name" value="YycE-like_C"/>
    <property type="match status" value="1"/>
</dbReference>
<name>A0A944GY15_9BACI</name>